<protein>
    <submittedName>
        <fullName evidence="1">Uncharacterized protein</fullName>
    </submittedName>
</protein>
<evidence type="ECO:0000313" key="1">
    <source>
        <dbReference type="EMBL" id="CAB0005336.1"/>
    </source>
</evidence>
<accession>A0A6H5GNF1</accession>
<dbReference type="Proteomes" id="UP000479000">
    <property type="component" value="Unassembled WGS sequence"/>
</dbReference>
<feature type="non-terminal residue" evidence="1">
    <location>
        <position position="1"/>
    </location>
</feature>
<gene>
    <name evidence="1" type="ORF">NTEN_LOCUS10813</name>
</gene>
<evidence type="ECO:0000313" key="2">
    <source>
        <dbReference type="Proteomes" id="UP000479000"/>
    </source>
</evidence>
<proteinExistence type="predicted"/>
<dbReference type="EMBL" id="CADCXU010016283">
    <property type="protein sequence ID" value="CAB0005336.1"/>
    <property type="molecule type" value="Genomic_DNA"/>
</dbReference>
<reference evidence="1 2" key="1">
    <citation type="submission" date="2020-02" db="EMBL/GenBank/DDBJ databases">
        <authorList>
            <person name="Ferguson B K."/>
        </authorList>
    </citation>
    <scope>NUCLEOTIDE SEQUENCE [LARGE SCALE GENOMIC DNA]</scope>
</reference>
<sequence length="77" mass="8177">SFWNGERCRRQKRLRIQGLPVALIRLGQPNGLGGHPGTGLGGGGSFSWHLGTASCWHGYFSARGSPADPEGFAKDPS</sequence>
<name>A0A6H5GNF1_9HEMI</name>
<organism evidence="1 2">
    <name type="scientific">Nesidiocoris tenuis</name>
    <dbReference type="NCBI Taxonomy" id="355587"/>
    <lineage>
        <taxon>Eukaryota</taxon>
        <taxon>Metazoa</taxon>
        <taxon>Ecdysozoa</taxon>
        <taxon>Arthropoda</taxon>
        <taxon>Hexapoda</taxon>
        <taxon>Insecta</taxon>
        <taxon>Pterygota</taxon>
        <taxon>Neoptera</taxon>
        <taxon>Paraneoptera</taxon>
        <taxon>Hemiptera</taxon>
        <taxon>Heteroptera</taxon>
        <taxon>Panheteroptera</taxon>
        <taxon>Cimicomorpha</taxon>
        <taxon>Miridae</taxon>
        <taxon>Dicyphina</taxon>
        <taxon>Nesidiocoris</taxon>
    </lineage>
</organism>
<keyword evidence="2" id="KW-1185">Reference proteome</keyword>
<dbReference type="AlphaFoldDB" id="A0A6H5GNF1"/>